<gene>
    <name evidence="2" type="ORF">Ahy_B07g086480</name>
</gene>
<dbReference type="Proteomes" id="UP000289738">
    <property type="component" value="Chromosome B07"/>
</dbReference>
<dbReference type="AlphaFoldDB" id="A0A444YA22"/>
<comment type="caution">
    <text evidence="2">The sequence shown here is derived from an EMBL/GenBank/DDBJ whole genome shotgun (WGS) entry which is preliminary data.</text>
</comment>
<evidence type="ECO:0000313" key="3">
    <source>
        <dbReference type="Proteomes" id="UP000289738"/>
    </source>
</evidence>
<evidence type="ECO:0000313" key="2">
    <source>
        <dbReference type="EMBL" id="RYQ98716.1"/>
    </source>
</evidence>
<dbReference type="GO" id="GO:0004371">
    <property type="term" value="F:glycerone kinase activity"/>
    <property type="evidence" value="ECO:0007669"/>
    <property type="project" value="InterPro"/>
</dbReference>
<dbReference type="STRING" id="3818.A0A444YA22"/>
<evidence type="ECO:0000259" key="1">
    <source>
        <dbReference type="PROSITE" id="PS50197"/>
    </source>
</evidence>
<protein>
    <recommendedName>
        <fullName evidence="1">BEACH domain-containing protein</fullName>
    </recommendedName>
</protein>
<dbReference type="SUPFAM" id="SSF81837">
    <property type="entry name" value="BEACH domain"/>
    <property type="match status" value="1"/>
</dbReference>
<feature type="domain" description="BEACH" evidence="1">
    <location>
        <begin position="17"/>
        <end position="188"/>
    </location>
</feature>
<sequence length="188" mass="21306">MFTLHKPQRRPLQLSEQGQVLEIAIEPAANVILDLKDSLNDWMYRGTKAILEDIKNYPLNDAAETVNEIGSTIRRAMGGSRNKWDHPIGALNPDRLKKFQERYASFNDPVIPKFRYGSHYSSAGTVLYYLVRVEPFTTLAIKLQGGKFDHANRMFSDVSTTWNGVLEDMSDVKELVVAIVCSWCSVLL</sequence>
<proteinExistence type="predicted"/>
<dbReference type="PROSITE" id="PS50197">
    <property type="entry name" value="BEACH"/>
    <property type="match status" value="1"/>
</dbReference>
<dbReference type="Gene3D" id="1.10.1540.10">
    <property type="entry name" value="BEACH domain"/>
    <property type="match status" value="1"/>
</dbReference>
<name>A0A444YA22_ARAHY</name>
<dbReference type="PANTHER" id="PTHR13743">
    <property type="entry name" value="BEIGE/BEACH-RELATED"/>
    <property type="match status" value="1"/>
</dbReference>
<dbReference type="InterPro" id="IPR036117">
    <property type="entry name" value="DhaL_dom_sf"/>
</dbReference>
<accession>A0A444YA22</accession>
<dbReference type="InterPro" id="IPR050865">
    <property type="entry name" value="BEACH_Domain"/>
</dbReference>
<dbReference type="InterPro" id="IPR036372">
    <property type="entry name" value="BEACH_dom_sf"/>
</dbReference>
<dbReference type="SUPFAM" id="SSF101473">
    <property type="entry name" value="DhaL-like"/>
    <property type="match status" value="1"/>
</dbReference>
<dbReference type="Pfam" id="PF02138">
    <property type="entry name" value="Beach"/>
    <property type="match status" value="1"/>
</dbReference>
<keyword evidence="3" id="KW-1185">Reference proteome</keyword>
<dbReference type="SMART" id="SM01026">
    <property type="entry name" value="Beach"/>
    <property type="match status" value="1"/>
</dbReference>
<dbReference type="EMBL" id="SDMP01000017">
    <property type="protein sequence ID" value="RYQ98716.1"/>
    <property type="molecule type" value="Genomic_DNA"/>
</dbReference>
<organism evidence="2 3">
    <name type="scientific">Arachis hypogaea</name>
    <name type="common">Peanut</name>
    <dbReference type="NCBI Taxonomy" id="3818"/>
    <lineage>
        <taxon>Eukaryota</taxon>
        <taxon>Viridiplantae</taxon>
        <taxon>Streptophyta</taxon>
        <taxon>Embryophyta</taxon>
        <taxon>Tracheophyta</taxon>
        <taxon>Spermatophyta</taxon>
        <taxon>Magnoliopsida</taxon>
        <taxon>eudicotyledons</taxon>
        <taxon>Gunneridae</taxon>
        <taxon>Pentapetalae</taxon>
        <taxon>rosids</taxon>
        <taxon>fabids</taxon>
        <taxon>Fabales</taxon>
        <taxon>Fabaceae</taxon>
        <taxon>Papilionoideae</taxon>
        <taxon>50 kb inversion clade</taxon>
        <taxon>dalbergioids sensu lato</taxon>
        <taxon>Dalbergieae</taxon>
        <taxon>Pterocarpus clade</taxon>
        <taxon>Arachis</taxon>
    </lineage>
</organism>
<dbReference type="GO" id="GO:0006071">
    <property type="term" value="P:glycerol metabolic process"/>
    <property type="evidence" value="ECO:0007669"/>
    <property type="project" value="InterPro"/>
</dbReference>
<reference evidence="2 3" key="1">
    <citation type="submission" date="2019-01" db="EMBL/GenBank/DDBJ databases">
        <title>Sequencing of cultivated peanut Arachis hypogaea provides insights into genome evolution and oil improvement.</title>
        <authorList>
            <person name="Chen X."/>
        </authorList>
    </citation>
    <scope>NUCLEOTIDE SEQUENCE [LARGE SCALE GENOMIC DNA]</scope>
    <source>
        <strain evidence="3">cv. Fuhuasheng</strain>
        <tissue evidence="2">Leaves</tissue>
    </source>
</reference>
<dbReference type="InterPro" id="IPR000409">
    <property type="entry name" value="BEACH_dom"/>
</dbReference>
<dbReference type="PANTHER" id="PTHR13743:SF157">
    <property type="entry name" value="BEACH DOMAIN-CONTAINING PROTEIN C2"/>
    <property type="match status" value="1"/>
</dbReference>